<proteinExistence type="predicted"/>
<evidence type="ECO:0000313" key="1">
    <source>
        <dbReference type="EMBL" id="GAF04808.1"/>
    </source>
</evidence>
<dbReference type="eggNOG" id="COG3209">
    <property type="taxonomic scope" value="Bacteria"/>
</dbReference>
<dbReference type="EMBL" id="BAMD01000056">
    <property type="protein sequence ID" value="GAF04808.1"/>
    <property type="molecule type" value="Genomic_DNA"/>
</dbReference>
<accession>W7YAZ8</accession>
<dbReference type="STRING" id="869213.GCA_000517085_03944"/>
<dbReference type="AlphaFoldDB" id="W7YAZ8"/>
<keyword evidence="2" id="KW-1185">Reference proteome</keyword>
<dbReference type="OrthoDB" id="6225685at2"/>
<dbReference type="RefSeq" id="WP_044213945.1">
    <property type="nucleotide sequence ID" value="NZ_BAMD01000056.1"/>
</dbReference>
<reference evidence="1 2" key="1">
    <citation type="journal article" date="2014" name="Genome Announc.">
        <title>Draft Genome Sequence of Cytophaga fermentans JCM 21142T, a Facultative Anaerobe Isolated from Marine Mud.</title>
        <authorList>
            <person name="Starns D."/>
            <person name="Oshima K."/>
            <person name="Suda W."/>
            <person name="Iino T."/>
            <person name="Yuki M."/>
            <person name="Inoue J."/>
            <person name="Kitamura K."/>
            <person name="Iida T."/>
            <person name="Darby A."/>
            <person name="Hattori M."/>
            <person name="Ohkuma M."/>
        </authorList>
    </citation>
    <scope>NUCLEOTIDE SEQUENCE [LARGE SCALE GENOMIC DNA]</scope>
    <source>
        <strain evidence="1 2">JCM 21142</strain>
    </source>
</reference>
<dbReference type="Proteomes" id="UP000019402">
    <property type="component" value="Unassembled WGS sequence"/>
</dbReference>
<comment type="caution">
    <text evidence="1">The sequence shown here is derived from an EMBL/GenBank/DDBJ whole genome shotgun (WGS) entry which is preliminary data.</text>
</comment>
<name>W7YAZ8_9BACT</name>
<gene>
    <name evidence="1" type="ORF">JCM21142_93526</name>
</gene>
<organism evidence="1 2">
    <name type="scientific">Saccharicrinis fermentans DSM 9555 = JCM 21142</name>
    <dbReference type="NCBI Taxonomy" id="869213"/>
    <lineage>
        <taxon>Bacteria</taxon>
        <taxon>Pseudomonadati</taxon>
        <taxon>Bacteroidota</taxon>
        <taxon>Bacteroidia</taxon>
        <taxon>Marinilabiliales</taxon>
        <taxon>Marinilabiliaceae</taxon>
        <taxon>Saccharicrinis</taxon>
    </lineage>
</organism>
<protein>
    <submittedName>
        <fullName evidence="1">Uncharacterized protein</fullName>
    </submittedName>
</protein>
<sequence length="272" mass="29799">MYTDPSGYKWDWNWLNPVHWMSEGMQWINDNTSGLRQTMTDIGVPDFGVGINSNGNTFHYVGNGGNIYHNQLGNDYAGAVNSVINDARFAMDVAQSQGGSLGGSFVDGFVSGAAATWEGIKAPFTSWKGYGESVLNGLTLGMYGQVQMYNSLYQVGKGIPSYTANDYAFGAGFVAEKGLEIVLLRKASQVNPFGINNGYGFKIGRTEFMYANPNAGGGMIFSYKSLSGGKFRLDYHGFGSRGRTTHFHSNYWGYSNSPHRSINPFYFGQPIK</sequence>
<evidence type="ECO:0000313" key="2">
    <source>
        <dbReference type="Proteomes" id="UP000019402"/>
    </source>
</evidence>